<proteinExistence type="predicted"/>
<dbReference type="InterPro" id="IPR046358">
    <property type="entry name" value="Flagellin_C"/>
</dbReference>
<protein>
    <recommendedName>
        <fullName evidence="1">Flagellin C-terminal domain-containing protein</fullName>
    </recommendedName>
</protein>
<dbReference type="Pfam" id="PF00700">
    <property type="entry name" value="Flagellin_C"/>
    <property type="match status" value="1"/>
</dbReference>
<evidence type="ECO:0000313" key="2">
    <source>
        <dbReference type="EMBL" id="MBK5927651.1"/>
    </source>
</evidence>
<dbReference type="RefSeq" id="WP_201157407.1">
    <property type="nucleotide sequence ID" value="NZ_NHSD01000266.1"/>
</dbReference>
<comment type="caution">
    <text evidence="2">The sequence shown here is derived from an EMBL/GenBank/DDBJ whole genome shotgun (WGS) entry which is preliminary data.</text>
</comment>
<evidence type="ECO:0000313" key="3">
    <source>
        <dbReference type="Proteomes" id="UP000706333"/>
    </source>
</evidence>
<accession>A0A934TLD0</accession>
<name>A0A934TLD0_9RHOB</name>
<feature type="domain" description="Flagellin C-terminal" evidence="1">
    <location>
        <begin position="264"/>
        <end position="337"/>
    </location>
</feature>
<organism evidence="2 3">
    <name type="scientific">Rhodobaculum claviforme</name>
    <dbReference type="NCBI Taxonomy" id="1549854"/>
    <lineage>
        <taxon>Bacteria</taxon>
        <taxon>Pseudomonadati</taxon>
        <taxon>Pseudomonadota</taxon>
        <taxon>Alphaproteobacteria</taxon>
        <taxon>Rhodobacterales</taxon>
        <taxon>Paracoccaceae</taxon>
        <taxon>Rhodobaculum</taxon>
    </lineage>
</organism>
<dbReference type="EMBL" id="NHSD01000266">
    <property type="protein sequence ID" value="MBK5927651.1"/>
    <property type="molecule type" value="Genomic_DNA"/>
</dbReference>
<gene>
    <name evidence="2" type="ORF">CCR87_09985</name>
</gene>
<dbReference type="SUPFAM" id="SSF64518">
    <property type="entry name" value="Phase 1 flagellin"/>
    <property type="match status" value="1"/>
</dbReference>
<dbReference type="AlphaFoldDB" id="A0A934TLD0"/>
<keyword evidence="3" id="KW-1185">Reference proteome</keyword>
<sequence>MSMIRAGDMANALFLRRQTATLKAALAKHSQELTTGRMADPLRGLRGDTAALSAIERSRTALEAHRISTTEAAVHTAGQQKVLERLRIGAMDLAGQLFGFGTAVPEQLIDTAARIGGDAFTDAVSALNTRVGDRSLFAGAASDRAALASPDIMVAALTAEIAGLTDPEEIADRVFAWFDTPGGGFETSGQGYIGAGLPEGPLTISPGERVTLTATALRTELRAALGGFALAAVVDNGALANDPSGRAKLLESVALRLVGAPVGITALAGEVGNTEARIEAATVRNANELTALDIALNDVIGVDSFDAATRLEETRVRIESLFTLTARLQRMSLTEYLR</sequence>
<dbReference type="Proteomes" id="UP000706333">
    <property type="component" value="Unassembled WGS sequence"/>
</dbReference>
<reference evidence="2" key="2">
    <citation type="journal article" date="2020" name="Microorganisms">
        <title>Osmotic Adaptation and Compatible Solute Biosynthesis of Phototrophic Bacteria as Revealed from Genome Analyses.</title>
        <authorList>
            <person name="Imhoff J.F."/>
            <person name="Rahn T."/>
            <person name="Kunzel S."/>
            <person name="Keller A."/>
            <person name="Neulinger S.C."/>
        </authorList>
    </citation>
    <scope>NUCLEOTIDE SEQUENCE</scope>
    <source>
        <strain evidence="2">LMG 28126</strain>
    </source>
</reference>
<reference evidence="2" key="1">
    <citation type="submission" date="2017-05" db="EMBL/GenBank/DDBJ databases">
        <authorList>
            <person name="Imhoff J.F."/>
            <person name="Rahn T."/>
            <person name="Kuenzel S."/>
            <person name="Neulinger S.C."/>
        </authorList>
    </citation>
    <scope>NUCLEOTIDE SEQUENCE</scope>
    <source>
        <strain evidence="2">LMG 28126</strain>
    </source>
</reference>
<evidence type="ECO:0000259" key="1">
    <source>
        <dbReference type="Pfam" id="PF00700"/>
    </source>
</evidence>